<dbReference type="PRINTS" id="PR02008">
    <property type="entry name" value="RCMTFAMILY"/>
</dbReference>
<reference evidence="8" key="2">
    <citation type="submission" date="2021-04" db="EMBL/GenBank/DDBJ databases">
        <authorList>
            <person name="Gilroy R."/>
        </authorList>
    </citation>
    <scope>NUCLEOTIDE SEQUENCE</scope>
    <source>
        <strain evidence="8">CHK33-5263</strain>
    </source>
</reference>
<evidence type="ECO:0000256" key="6">
    <source>
        <dbReference type="PROSITE-ProRule" id="PRU01023"/>
    </source>
</evidence>
<keyword evidence="2 6" id="KW-0489">Methyltransferase</keyword>
<comment type="caution">
    <text evidence="6">Lacks conserved residue(s) required for the propagation of feature annotation.</text>
</comment>
<keyword evidence="3 6" id="KW-0808">Transferase</keyword>
<dbReference type="PANTHER" id="PTHR22807:SF30">
    <property type="entry name" value="28S RRNA (CYTOSINE(4447)-C(5))-METHYLTRANSFERASE-RELATED"/>
    <property type="match status" value="1"/>
</dbReference>
<dbReference type="PROSITE" id="PS01153">
    <property type="entry name" value="NOL1_NOP2_SUN"/>
    <property type="match status" value="1"/>
</dbReference>
<proteinExistence type="inferred from homology"/>
<evidence type="ECO:0000256" key="3">
    <source>
        <dbReference type="ARBA" id="ARBA00022679"/>
    </source>
</evidence>
<evidence type="ECO:0000256" key="2">
    <source>
        <dbReference type="ARBA" id="ARBA00022603"/>
    </source>
</evidence>
<feature type="binding site" evidence="6">
    <location>
        <position position="137"/>
    </location>
    <ligand>
        <name>S-adenosyl-L-methionine</name>
        <dbReference type="ChEBI" id="CHEBI:59789"/>
    </ligand>
</feature>
<evidence type="ECO:0000256" key="4">
    <source>
        <dbReference type="ARBA" id="ARBA00022691"/>
    </source>
</evidence>
<comment type="similarity">
    <text evidence="1 6">Belongs to the class I-like SAM-binding methyltransferase superfamily. RsmB/NOP family.</text>
</comment>
<feature type="binding site" evidence="6">
    <location>
        <position position="180"/>
    </location>
    <ligand>
        <name>S-adenosyl-L-methionine</name>
        <dbReference type="ChEBI" id="CHEBI:59789"/>
    </ligand>
</feature>
<evidence type="ECO:0000256" key="5">
    <source>
        <dbReference type="ARBA" id="ARBA00022884"/>
    </source>
</evidence>
<gene>
    <name evidence="8" type="ORF">H9812_07710</name>
</gene>
<organism evidence="8 9">
    <name type="scientific">Candidatus Gallimonas intestinigallinarum</name>
    <dbReference type="NCBI Taxonomy" id="2838604"/>
    <lineage>
        <taxon>Bacteria</taxon>
        <taxon>Bacillati</taxon>
        <taxon>Bacillota</taxon>
        <taxon>Clostridia</taxon>
        <taxon>Candidatus Gallimonas</taxon>
    </lineage>
</organism>
<dbReference type="InterPro" id="IPR023267">
    <property type="entry name" value="RCMT"/>
</dbReference>
<dbReference type="GO" id="GO:0008173">
    <property type="term" value="F:RNA methyltransferase activity"/>
    <property type="evidence" value="ECO:0007669"/>
    <property type="project" value="InterPro"/>
</dbReference>
<dbReference type="GO" id="GO:0003723">
    <property type="term" value="F:RNA binding"/>
    <property type="evidence" value="ECO:0007669"/>
    <property type="project" value="UniProtKB-UniRule"/>
</dbReference>
<reference evidence="8" key="1">
    <citation type="journal article" date="2021" name="PeerJ">
        <title>Extensive microbial diversity within the chicken gut microbiome revealed by metagenomics and culture.</title>
        <authorList>
            <person name="Gilroy R."/>
            <person name="Ravi A."/>
            <person name="Getino M."/>
            <person name="Pursley I."/>
            <person name="Horton D.L."/>
            <person name="Alikhan N.F."/>
            <person name="Baker D."/>
            <person name="Gharbi K."/>
            <person name="Hall N."/>
            <person name="Watson M."/>
            <person name="Adriaenssens E.M."/>
            <person name="Foster-Nyarko E."/>
            <person name="Jarju S."/>
            <person name="Secka A."/>
            <person name="Antonio M."/>
            <person name="Oren A."/>
            <person name="Chaudhuri R.R."/>
            <person name="La Ragione R."/>
            <person name="Hildebrand F."/>
            <person name="Pallen M.J."/>
        </authorList>
    </citation>
    <scope>NUCLEOTIDE SEQUENCE</scope>
    <source>
        <strain evidence="8">CHK33-5263</strain>
    </source>
</reference>
<dbReference type="EMBL" id="DXBS01000140">
    <property type="protein sequence ID" value="HIZ25331.1"/>
    <property type="molecule type" value="Genomic_DNA"/>
</dbReference>
<dbReference type="Gene3D" id="3.40.50.150">
    <property type="entry name" value="Vaccinia Virus protein VP39"/>
    <property type="match status" value="1"/>
</dbReference>
<dbReference type="Pfam" id="PF01189">
    <property type="entry name" value="Methyltr_RsmB-F"/>
    <property type="match status" value="1"/>
</dbReference>
<dbReference type="InterPro" id="IPR049560">
    <property type="entry name" value="MeTrfase_RsmB-F_NOP2_cat"/>
</dbReference>
<dbReference type="InterPro" id="IPR018314">
    <property type="entry name" value="RsmB/NOL1/NOP2-like_CS"/>
</dbReference>
<dbReference type="Proteomes" id="UP000824044">
    <property type="component" value="Unassembled WGS sequence"/>
</dbReference>
<keyword evidence="4 6" id="KW-0949">S-adenosyl-L-methionine</keyword>
<dbReference type="InterPro" id="IPR029063">
    <property type="entry name" value="SAM-dependent_MTases_sf"/>
</dbReference>
<dbReference type="InterPro" id="IPR001678">
    <property type="entry name" value="MeTrfase_RsmB-F_NOP2_dom"/>
</dbReference>
<dbReference type="Pfam" id="PF22458">
    <property type="entry name" value="RsmF-B_ferredox"/>
    <property type="match status" value="1"/>
</dbReference>
<dbReference type="CDD" id="cd02440">
    <property type="entry name" value="AdoMet_MTases"/>
    <property type="match status" value="1"/>
</dbReference>
<name>A0A9D2DYD2_9FIRM</name>
<dbReference type="Gene3D" id="3.30.70.1170">
    <property type="entry name" value="Sun protein, domain 3"/>
    <property type="match status" value="1"/>
</dbReference>
<keyword evidence="5 6" id="KW-0694">RNA-binding</keyword>
<comment type="caution">
    <text evidence="8">The sequence shown here is derived from an EMBL/GenBank/DDBJ whole genome shotgun (WGS) entry which is preliminary data.</text>
</comment>
<evidence type="ECO:0000259" key="7">
    <source>
        <dbReference type="PROSITE" id="PS51686"/>
    </source>
</evidence>
<sequence>MIPETLLQRIRAVYPEHAAKIEAGLQVRRFVTLRVNRLKLFAEDFARTLTQRRISFERIAYDADAFLLHDVREDAVMGMPEYADGALYLQSLSSMLPPLFLAPQAGENILDMTAAPGGKTTQLYALSHGRALITACERDAGRFERLRYNLEKQGATRVNALKTDALQLNEFLRFDKILLDAPCTGTGTIGEGSRVRFSEEYLAKCVKLQKKLIEKALRLLKSGGTLVYSTCSVLPEENEEVVRHAERFEGKVVPVTSPAGVPQLPAMDGTICVCPDERYEGFFLAKLIKS</sequence>
<evidence type="ECO:0000313" key="9">
    <source>
        <dbReference type="Proteomes" id="UP000824044"/>
    </source>
</evidence>
<feature type="domain" description="SAM-dependent MTase RsmB/NOP-type" evidence="7">
    <location>
        <begin position="21"/>
        <end position="290"/>
    </location>
</feature>
<dbReference type="AlphaFoldDB" id="A0A9D2DYD2"/>
<protein>
    <submittedName>
        <fullName evidence="8">RsmB/NOP family class I SAM-dependent RNA methyltransferase</fullName>
    </submittedName>
</protein>
<dbReference type="SUPFAM" id="SSF53335">
    <property type="entry name" value="S-adenosyl-L-methionine-dependent methyltransferases"/>
    <property type="match status" value="1"/>
</dbReference>
<dbReference type="PROSITE" id="PS51686">
    <property type="entry name" value="SAM_MT_RSMB_NOP"/>
    <property type="match status" value="1"/>
</dbReference>
<dbReference type="GO" id="GO:0001510">
    <property type="term" value="P:RNA methylation"/>
    <property type="evidence" value="ECO:0007669"/>
    <property type="project" value="InterPro"/>
</dbReference>
<evidence type="ECO:0000313" key="8">
    <source>
        <dbReference type="EMBL" id="HIZ25331.1"/>
    </source>
</evidence>
<feature type="binding site" evidence="6">
    <location>
        <position position="164"/>
    </location>
    <ligand>
        <name>S-adenosyl-L-methionine</name>
        <dbReference type="ChEBI" id="CHEBI:59789"/>
    </ligand>
</feature>
<feature type="active site" description="Nucleophile" evidence="6">
    <location>
        <position position="231"/>
    </location>
</feature>
<evidence type="ECO:0000256" key="1">
    <source>
        <dbReference type="ARBA" id="ARBA00007494"/>
    </source>
</evidence>
<dbReference type="PANTHER" id="PTHR22807">
    <property type="entry name" value="NOP2 YEAST -RELATED NOL1/NOP2/FMU SUN DOMAIN-CONTAINING"/>
    <property type="match status" value="1"/>
</dbReference>
<accession>A0A9D2DYD2</accession>
<dbReference type="InterPro" id="IPR054728">
    <property type="entry name" value="RsmB-like_ferredoxin"/>
</dbReference>